<feature type="compositionally biased region" description="Polar residues" evidence="4">
    <location>
        <begin position="151"/>
        <end position="160"/>
    </location>
</feature>
<dbReference type="STRING" id="131310.A0A0N4ZNG7"/>
<dbReference type="GO" id="GO:0016787">
    <property type="term" value="F:hydrolase activity"/>
    <property type="evidence" value="ECO:0007669"/>
    <property type="project" value="UniProtKB-KW"/>
</dbReference>
<feature type="compositionally biased region" description="Low complexity" evidence="4">
    <location>
        <begin position="98"/>
        <end position="109"/>
    </location>
</feature>
<dbReference type="GO" id="GO:0006281">
    <property type="term" value="P:DNA repair"/>
    <property type="evidence" value="ECO:0007669"/>
    <property type="project" value="TreeGrafter"/>
</dbReference>
<dbReference type="InterPro" id="IPR038718">
    <property type="entry name" value="SNF2-like_sf"/>
</dbReference>
<feature type="domain" description="Helicase C-terminal" evidence="6">
    <location>
        <begin position="804"/>
        <end position="965"/>
    </location>
</feature>
<dbReference type="InterPro" id="IPR001650">
    <property type="entry name" value="Helicase_C-like"/>
</dbReference>
<dbReference type="SUPFAM" id="SSF52540">
    <property type="entry name" value="P-loop containing nucleoside triphosphate hydrolases"/>
    <property type="match status" value="2"/>
</dbReference>
<dbReference type="GO" id="GO:0005634">
    <property type="term" value="C:nucleus"/>
    <property type="evidence" value="ECO:0007669"/>
    <property type="project" value="TreeGrafter"/>
</dbReference>
<dbReference type="PROSITE" id="PS51192">
    <property type="entry name" value="HELICASE_ATP_BIND_1"/>
    <property type="match status" value="1"/>
</dbReference>
<dbReference type="InterPro" id="IPR049730">
    <property type="entry name" value="SNF2/RAD54-like_C"/>
</dbReference>
<proteinExistence type="predicted"/>
<evidence type="ECO:0000256" key="2">
    <source>
        <dbReference type="ARBA" id="ARBA00022801"/>
    </source>
</evidence>
<dbReference type="PANTHER" id="PTHR45626">
    <property type="entry name" value="TRANSCRIPTION TERMINATION FACTOR 2-RELATED"/>
    <property type="match status" value="1"/>
</dbReference>
<dbReference type="InterPro" id="IPR027417">
    <property type="entry name" value="P-loop_NTPase"/>
</dbReference>
<evidence type="ECO:0000313" key="8">
    <source>
        <dbReference type="WBParaSite" id="PTRK_0001008100.1"/>
    </source>
</evidence>
<dbReference type="Proteomes" id="UP000038045">
    <property type="component" value="Unplaced"/>
</dbReference>
<dbReference type="Pfam" id="PF00271">
    <property type="entry name" value="Helicase_C"/>
    <property type="match status" value="1"/>
</dbReference>
<feature type="compositionally biased region" description="Polar residues" evidence="4">
    <location>
        <begin position="1"/>
        <end position="17"/>
    </location>
</feature>
<evidence type="ECO:0000313" key="7">
    <source>
        <dbReference type="Proteomes" id="UP000038045"/>
    </source>
</evidence>
<keyword evidence="1" id="KW-0547">Nucleotide-binding</keyword>
<organism evidence="7 8">
    <name type="scientific">Parastrongyloides trichosuri</name>
    <name type="common">Possum-specific nematode worm</name>
    <dbReference type="NCBI Taxonomy" id="131310"/>
    <lineage>
        <taxon>Eukaryota</taxon>
        <taxon>Metazoa</taxon>
        <taxon>Ecdysozoa</taxon>
        <taxon>Nematoda</taxon>
        <taxon>Chromadorea</taxon>
        <taxon>Rhabditida</taxon>
        <taxon>Tylenchina</taxon>
        <taxon>Panagrolaimomorpha</taxon>
        <taxon>Strongyloidoidea</taxon>
        <taxon>Strongyloididae</taxon>
        <taxon>Parastrongyloides</taxon>
    </lineage>
</organism>
<evidence type="ECO:0000256" key="1">
    <source>
        <dbReference type="ARBA" id="ARBA00022741"/>
    </source>
</evidence>
<dbReference type="InterPro" id="IPR050628">
    <property type="entry name" value="SNF2_RAD54_helicase_TF"/>
</dbReference>
<reference evidence="8" key="1">
    <citation type="submission" date="2017-02" db="UniProtKB">
        <authorList>
            <consortium name="WormBaseParasite"/>
        </authorList>
    </citation>
    <scope>IDENTIFICATION</scope>
</reference>
<feature type="region of interest" description="Disordered" evidence="4">
    <location>
        <begin position="86"/>
        <end position="117"/>
    </location>
</feature>
<dbReference type="SMART" id="SM00487">
    <property type="entry name" value="DEXDc"/>
    <property type="match status" value="1"/>
</dbReference>
<feature type="region of interest" description="Disordered" evidence="4">
    <location>
        <begin position="141"/>
        <end position="162"/>
    </location>
</feature>
<dbReference type="CDD" id="cd18793">
    <property type="entry name" value="SF2_C_SNF"/>
    <property type="match status" value="1"/>
</dbReference>
<feature type="compositionally biased region" description="Basic and acidic residues" evidence="4">
    <location>
        <begin position="517"/>
        <end position="529"/>
    </location>
</feature>
<evidence type="ECO:0000256" key="3">
    <source>
        <dbReference type="ARBA" id="ARBA00022840"/>
    </source>
</evidence>
<feature type="domain" description="Helicase ATP-binding" evidence="5">
    <location>
        <begin position="384"/>
        <end position="601"/>
    </location>
</feature>
<dbReference type="Pfam" id="PF00176">
    <property type="entry name" value="SNF2-rel_dom"/>
    <property type="match status" value="1"/>
</dbReference>
<dbReference type="PANTHER" id="PTHR45626:SF50">
    <property type="entry name" value="TRANSCRIPTION TERMINATION FACTOR 2"/>
    <property type="match status" value="1"/>
</dbReference>
<dbReference type="InterPro" id="IPR000330">
    <property type="entry name" value="SNF2_N"/>
</dbReference>
<dbReference type="GO" id="GO:0008094">
    <property type="term" value="F:ATP-dependent activity, acting on DNA"/>
    <property type="evidence" value="ECO:0007669"/>
    <property type="project" value="TreeGrafter"/>
</dbReference>
<dbReference type="GO" id="GO:0005524">
    <property type="term" value="F:ATP binding"/>
    <property type="evidence" value="ECO:0007669"/>
    <property type="project" value="UniProtKB-KW"/>
</dbReference>
<feature type="region of interest" description="Disordered" evidence="4">
    <location>
        <begin position="509"/>
        <end position="535"/>
    </location>
</feature>
<dbReference type="WBParaSite" id="PTRK_0001008100.1">
    <property type="protein sequence ID" value="PTRK_0001008100.1"/>
    <property type="gene ID" value="PTRK_0001008100"/>
</dbReference>
<dbReference type="InterPro" id="IPR014001">
    <property type="entry name" value="Helicase_ATP-bd"/>
</dbReference>
<dbReference type="Gene3D" id="3.40.50.300">
    <property type="entry name" value="P-loop containing nucleotide triphosphate hydrolases"/>
    <property type="match status" value="1"/>
</dbReference>
<feature type="region of interest" description="Disordered" evidence="4">
    <location>
        <begin position="1"/>
        <end position="28"/>
    </location>
</feature>
<evidence type="ECO:0000256" key="4">
    <source>
        <dbReference type="SAM" id="MobiDB-lite"/>
    </source>
</evidence>
<keyword evidence="7" id="KW-1185">Reference proteome</keyword>
<evidence type="ECO:0000259" key="6">
    <source>
        <dbReference type="PROSITE" id="PS51194"/>
    </source>
</evidence>
<accession>A0A0N4ZNG7</accession>
<dbReference type="SMART" id="SM00490">
    <property type="entry name" value="HELICc"/>
    <property type="match status" value="1"/>
</dbReference>
<protein>
    <submittedName>
        <fullName evidence="8">Helicase ATP-binding domain-containing protein</fullName>
    </submittedName>
</protein>
<dbReference type="CDD" id="cd18008">
    <property type="entry name" value="DEXDc_SHPRH-like"/>
    <property type="match status" value="1"/>
</dbReference>
<sequence>MSFYLKNNNTPRGSSNDPVVISSDDSDEEELHNFPALRRTQRTIKDYFAPIKKTVRSDNDIVILSVNNSNVFSNLKRRHVGGNGEVFAENKRKKIENSNKSSQISSSSGENDKKENNFNKSRLLITYHNKDKNCLFTDSEYESTDDKESSIDNNSPVSNDNKFDENVIQDLADASMNLDISDIQGILEGKMVNNGEKSKEEVEDESYQLIDLEDDSFVARGGALFEVTCNDSNTSDNDSKKEVEKEEKLPVRKYVKEDYKDIEEYYNENIKKKDQSDTVVDPTDVFEDRTKTEQLENYRTYGEIVTLSRFTIEEILSVDKSKRLLGGLMTDNRYQMVTSKLYNLMKTVLSFVENYDKKMKINTPKNFVGELKEYQMEGLAFLVAREFSYPCGGILADDMGLGKTAQMIALILYQKANKKENELLEDIRVKVAENRGLFPIKTTLIVSPSSLMNQWMNEIAKFSKKGKLRTTIFHGSKKMEDPKKLGDYDIIITSYNTLVLELDHLLEGEEEDEDDGENFKVNRKKEQKEARKRKGPDNSILTQVCFQRIILDEAHSIKNRKTKTSKACTRLSALRRWCVTGTPINNDLWDGFSLFRFLRTVPVDQEGIWKQFVNSNSKYGQCRLEILVSAMLIRRTKEEKNDEGRFLVKLPERKIEQVTLNMAPEERLIYDQMYRAAQQYVMSFLGNYSDTPIDYITIDKVSSDKNPFLNVYHTSMVGESKFKEMACILSFLLRLRQACNHLFLTRNGLDLECFDAIGGECKETSEKANSIVEKILNETDEKNDHLRVFEEDFVSSKMNALFERIDKILSNTEDKIVIISQWTSMLRLIHPHLKKRQIEFSEITGDIVQKCRDIAQENINSDDSSVRVMLLSLKAGGVGLNLVGANHIFILDLHWNPYIEDQACDRIYRIGQNKDVFIYKFVCKDTIEQKILNLHEKKKGLSNMFLGKASEKKGNQLNNEDLAFLFGMEKK</sequence>
<name>A0A0N4ZNG7_PARTI</name>
<dbReference type="AlphaFoldDB" id="A0A0N4ZNG7"/>
<keyword evidence="3" id="KW-0067">ATP-binding</keyword>
<dbReference type="PROSITE" id="PS51194">
    <property type="entry name" value="HELICASE_CTER"/>
    <property type="match status" value="1"/>
</dbReference>
<keyword evidence="2" id="KW-0378">Hydrolase</keyword>
<dbReference type="Gene3D" id="3.40.50.10810">
    <property type="entry name" value="Tandem AAA-ATPase domain"/>
    <property type="match status" value="1"/>
</dbReference>
<evidence type="ECO:0000259" key="5">
    <source>
        <dbReference type="PROSITE" id="PS51192"/>
    </source>
</evidence>